<dbReference type="Gene3D" id="3.40.710.10">
    <property type="entry name" value="DD-peptidase/beta-lactamase superfamily"/>
    <property type="match status" value="1"/>
</dbReference>
<dbReference type="Proteomes" id="UP001237207">
    <property type="component" value="Unassembled WGS sequence"/>
</dbReference>
<feature type="domain" description="Glycosyl transferase family 51" evidence="18">
    <location>
        <begin position="66"/>
        <end position="234"/>
    </location>
</feature>
<feature type="domain" description="Penicillin-binding protein transpeptidase" evidence="17">
    <location>
        <begin position="347"/>
        <end position="582"/>
    </location>
</feature>
<evidence type="ECO:0000256" key="5">
    <source>
        <dbReference type="ARBA" id="ARBA00022645"/>
    </source>
</evidence>
<evidence type="ECO:0000256" key="15">
    <source>
        <dbReference type="ARBA" id="ARBA00034000"/>
    </source>
</evidence>
<dbReference type="GO" id="GO:0009002">
    <property type="term" value="F:serine-type D-Ala-D-Ala carboxypeptidase activity"/>
    <property type="evidence" value="ECO:0007669"/>
    <property type="project" value="UniProtKB-EC"/>
</dbReference>
<keyword evidence="10" id="KW-0133">Cell shape</keyword>
<dbReference type="SUPFAM" id="SSF53955">
    <property type="entry name" value="Lysozyme-like"/>
    <property type="match status" value="1"/>
</dbReference>
<reference evidence="19" key="1">
    <citation type="submission" date="2023-07" db="EMBL/GenBank/DDBJ databases">
        <title>Genomic Encyclopedia of Type Strains, Phase IV (KMG-IV): sequencing the most valuable type-strain genomes for metagenomic binning, comparative biology and taxonomic classification.</title>
        <authorList>
            <person name="Goeker M."/>
        </authorList>
    </citation>
    <scope>NUCLEOTIDE SEQUENCE</scope>
    <source>
        <strain evidence="19">DSM 23947</strain>
    </source>
</reference>
<comment type="subcellular location">
    <subcellularLocation>
        <location evidence="1">Cell membrane</location>
    </subcellularLocation>
</comment>
<dbReference type="InterPro" id="IPR036950">
    <property type="entry name" value="PBP_transglycosylase"/>
</dbReference>
<dbReference type="GO" id="GO:0008360">
    <property type="term" value="P:regulation of cell shape"/>
    <property type="evidence" value="ECO:0007669"/>
    <property type="project" value="UniProtKB-KW"/>
</dbReference>
<dbReference type="SUPFAM" id="SSF56601">
    <property type="entry name" value="beta-lactamase/transpeptidase-like"/>
    <property type="match status" value="1"/>
</dbReference>
<keyword evidence="6" id="KW-0645">Protease</keyword>
<keyword evidence="5" id="KW-0121">Carboxypeptidase</keyword>
<keyword evidence="20" id="KW-1185">Reference proteome</keyword>
<evidence type="ECO:0000256" key="8">
    <source>
        <dbReference type="ARBA" id="ARBA00022679"/>
    </source>
</evidence>
<dbReference type="FunFam" id="1.10.3810.10:FF:000001">
    <property type="entry name" value="Penicillin-binding protein 1A"/>
    <property type="match status" value="1"/>
</dbReference>
<evidence type="ECO:0000313" key="19">
    <source>
        <dbReference type="EMBL" id="MDQ0216549.1"/>
    </source>
</evidence>
<dbReference type="InterPro" id="IPR050396">
    <property type="entry name" value="Glycosyltr_51/Transpeptidase"/>
</dbReference>
<name>A0AAJ1T629_9BACI</name>
<dbReference type="RefSeq" id="WP_307258613.1">
    <property type="nucleotide sequence ID" value="NZ_JAUSUC010000056.1"/>
</dbReference>
<evidence type="ECO:0000256" key="12">
    <source>
        <dbReference type="ARBA" id="ARBA00023136"/>
    </source>
</evidence>
<dbReference type="Gene3D" id="1.10.3810.10">
    <property type="entry name" value="Biosynthetic peptidoglycan transglycosylase-like"/>
    <property type="match status" value="1"/>
</dbReference>
<evidence type="ECO:0000256" key="11">
    <source>
        <dbReference type="ARBA" id="ARBA00022984"/>
    </source>
</evidence>
<dbReference type="GO" id="GO:0008955">
    <property type="term" value="F:peptidoglycan glycosyltransferase activity"/>
    <property type="evidence" value="ECO:0007669"/>
    <property type="project" value="UniProtKB-EC"/>
</dbReference>
<dbReference type="GO" id="GO:0006508">
    <property type="term" value="P:proteolysis"/>
    <property type="evidence" value="ECO:0007669"/>
    <property type="project" value="UniProtKB-KW"/>
</dbReference>
<dbReference type="GO" id="GO:0008658">
    <property type="term" value="F:penicillin binding"/>
    <property type="evidence" value="ECO:0007669"/>
    <property type="project" value="InterPro"/>
</dbReference>
<evidence type="ECO:0000256" key="3">
    <source>
        <dbReference type="ARBA" id="ARBA00007739"/>
    </source>
</evidence>
<dbReference type="Pfam" id="PF00905">
    <property type="entry name" value="Transpeptidase"/>
    <property type="match status" value="1"/>
</dbReference>
<dbReference type="InterPro" id="IPR012338">
    <property type="entry name" value="Beta-lactam/transpept-like"/>
</dbReference>
<keyword evidence="13" id="KW-0511">Multifunctional enzyme</keyword>
<dbReference type="Pfam" id="PF00912">
    <property type="entry name" value="Transgly"/>
    <property type="match status" value="1"/>
</dbReference>
<evidence type="ECO:0000256" key="14">
    <source>
        <dbReference type="ARBA" id="ARBA00023316"/>
    </source>
</evidence>
<evidence type="ECO:0000259" key="17">
    <source>
        <dbReference type="Pfam" id="PF00905"/>
    </source>
</evidence>
<evidence type="ECO:0000256" key="13">
    <source>
        <dbReference type="ARBA" id="ARBA00023268"/>
    </source>
</evidence>
<dbReference type="EMBL" id="JAUSUC010000056">
    <property type="protein sequence ID" value="MDQ0216549.1"/>
    <property type="molecule type" value="Genomic_DNA"/>
</dbReference>
<gene>
    <name evidence="19" type="ORF">J2S13_003011</name>
</gene>
<keyword evidence="8" id="KW-0808">Transferase</keyword>
<keyword evidence="11" id="KW-0573">Peptidoglycan synthesis</keyword>
<keyword evidence="4" id="KW-1003">Cell membrane</keyword>
<evidence type="ECO:0000256" key="1">
    <source>
        <dbReference type="ARBA" id="ARBA00004236"/>
    </source>
</evidence>
<comment type="catalytic activity">
    <reaction evidence="15">
        <text>Preferential cleavage: (Ac)2-L-Lys-D-Ala-|-D-Ala. Also transpeptidation of peptidyl-alanyl moieties that are N-acyl substituents of D-alanine.</text>
        <dbReference type="EC" id="3.4.16.4"/>
    </reaction>
</comment>
<evidence type="ECO:0000256" key="7">
    <source>
        <dbReference type="ARBA" id="ARBA00022676"/>
    </source>
</evidence>
<dbReference type="GO" id="GO:0009252">
    <property type="term" value="P:peptidoglycan biosynthetic process"/>
    <property type="evidence" value="ECO:0007669"/>
    <property type="project" value="UniProtKB-KW"/>
</dbReference>
<keyword evidence="7" id="KW-0328">Glycosyltransferase</keyword>
<dbReference type="PANTHER" id="PTHR32282">
    <property type="entry name" value="BINDING PROTEIN TRANSPEPTIDASE, PUTATIVE-RELATED"/>
    <property type="match status" value="1"/>
</dbReference>
<dbReference type="GO" id="GO:0005886">
    <property type="term" value="C:plasma membrane"/>
    <property type="evidence" value="ECO:0007669"/>
    <property type="project" value="UniProtKB-SubCell"/>
</dbReference>
<evidence type="ECO:0000313" key="20">
    <source>
        <dbReference type="Proteomes" id="UP001237207"/>
    </source>
</evidence>
<dbReference type="InterPro" id="IPR001460">
    <property type="entry name" value="PCN-bd_Tpept"/>
</dbReference>
<evidence type="ECO:0000256" key="16">
    <source>
        <dbReference type="ARBA" id="ARBA00049902"/>
    </source>
</evidence>
<dbReference type="GO" id="GO:0030288">
    <property type="term" value="C:outer membrane-bounded periplasmic space"/>
    <property type="evidence" value="ECO:0007669"/>
    <property type="project" value="TreeGrafter"/>
</dbReference>
<evidence type="ECO:0000259" key="18">
    <source>
        <dbReference type="Pfam" id="PF00912"/>
    </source>
</evidence>
<protein>
    <submittedName>
        <fullName evidence="19">Penicillin-binding protein 1A</fullName>
    </submittedName>
</protein>
<comment type="similarity">
    <text evidence="2">In the C-terminal section; belongs to the transpeptidase family.</text>
</comment>
<comment type="similarity">
    <text evidence="3">In the N-terminal section; belongs to the glycosyltransferase 51 family.</text>
</comment>
<keyword evidence="12" id="KW-0472">Membrane</keyword>
<dbReference type="PANTHER" id="PTHR32282:SF11">
    <property type="entry name" value="PENICILLIN-BINDING PROTEIN 1B"/>
    <property type="match status" value="1"/>
</dbReference>
<dbReference type="InterPro" id="IPR001264">
    <property type="entry name" value="Glyco_trans_51"/>
</dbReference>
<evidence type="ECO:0000256" key="4">
    <source>
        <dbReference type="ARBA" id="ARBA00022475"/>
    </source>
</evidence>
<dbReference type="InterPro" id="IPR023346">
    <property type="entry name" value="Lysozyme-like_dom_sf"/>
</dbReference>
<sequence length="615" mass="69625">MRTIFGYFLIILLLPLTIFIFYFANAESQKVQSFDKVLEEKINIKEVKLPQASKMVDQDGNTFLEYFQPNRIVLKEEDIPSFIKEVFLQSEDQHFYEHVGIDAAAVLRALMINSQADGIEQGASTITQQLARNLYLSFDKTYIRKISEVLYAYELEKKLSKDEILNLYLNAIYFQNGVYGVEAASQFYFQKNVKELSKAQMAFIAAIPNNPTLYDPIRHFENTKKRQEHLIDLMAKREFLTHQEAVDAKNEQIKLNIRQRVDNFANYSVYAEDEMKRLIATKEGFTEKLQKTTDTNQKAQISKELSERVEEVLSSGVIIHTNLNPALQRKAENAVSNVLAWSGSVEGSATVVDNQSREISAIVGGKDFHKTDFHRAFQSFRHPGSSIKPLLDYGPYIDKYQPSIYSTVNANGYCLGNWCPKNYSGKEYGMVTLKTALANSYNTPAVRLLMKTGIQDAFAYLDKFEFERVGEKEKVPAASLGAIPVNTLEMAGAYTSFIDGTYVPPRAIEKVTDLNGEVLYEWDEKPIRVWSSLTTSKMRELLAAVVQSGTGRKANLAAAYVGGKTGTSNNAKDLWFAGLTDRYTAAVWVGKDKGSGITYLERSQPNIMIWRRIMQ</sequence>
<dbReference type="AlphaFoldDB" id="A0AAJ1T629"/>
<evidence type="ECO:0000256" key="9">
    <source>
        <dbReference type="ARBA" id="ARBA00022801"/>
    </source>
</evidence>
<proteinExistence type="inferred from homology"/>
<evidence type="ECO:0000256" key="10">
    <source>
        <dbReference type="ARBA" id="ARBA00022960"/>
    </source>
</evidence>
<evidence type="ECO:0000256" key="6">
    <source>
        <dbReference type="ARBA" id="ARBA00022670"/>
    </source>
</evidence>
<dbReference type="GO" id="GO:0071555">
    <property type="term" value="P:cell wall organization"/>
    <property type="evidence" value="ECO:0007669"/>
    <property type="project" value="UniProtKB-KW"/>
</dbReference>
<comment type="catalytic activity">
    <reaction evidence="16">
        <text>[GlcNAc-(1-&gt;4)-Mur2Ac(oyl-L-Ala-gamma-D-Glu-L-Lys-D-Ala-D-Ala)](n)-di-trans,octa-cis-undecaprenyl diphosphate + beta-D-GlcNAc-(1-&gt;4)-Mur2Ac(oyl-L-Ala-gamma-D-Glu-L-Lys-D-Ala-D-Ala)-di-trans,octa-cis-undecaprenyl diphosphate = [GlcNAc-(1-&gt;4)-Mur2Ac(oyl-L-Ala-gamma-D-Glu-L-Lys-D-Ala-D-Ala)](n+1)-di-trans,octa-cis-undecaprenyl diphosphate + di-trans,octa-cis-undecaprenyl diphosphate + H(+)</text>
        <dbReference type="Rhea" id="RHEA:23708"/>
        <dbReference type="Rhea" id="RHEA-COMP:9602"/>
        <dbReference type="Rhea" id="RHEA-COMP:9603"/>
        <dbReference type="ChEBI" id="CHEBI:15378"/>
        <dbReference type="ChEBI" id="CHEBI:58405"/>
        <dbReference type="ChEBI" id="CHEBI:60033"/>
        <dbReference type="ChEBI" id="CHEBI:78435"/>
        <dbReference type="EC" id="2.4.99.28"/>
    </reaction>
</comment>
<accession>A0AAJ1T629</accession>
<organism evidence="19 20">
    <name type="scientific">Oikeobacillus pervagus</name>
    <dbReference type="NCBI Taxonomy" id="1325931"/>
    <lineage>
        <taxon>Bacteria</taxon>
        <taxon>Bacillati</taxon>
        <taxon>Bacillota</taxon>
        <taxon>Bacilli</taxon>
        <taxon>Bacillales</taxon>
        <taxon>Bacillaceae</taxon>
        <taxon>Oikeobacillus</taxon>
    </lineage>
</organism>
<keyword evidence="9" id="KW-0378">Hydrolase</keyword>
<comment type="caution">
    <text evidence="19">The sequence shown here is derived from an EMBL/GenBank/DDBJ whole genome shotgun (WGS) entry which is preliminary data.</text>
</comment>
<keyword evidence="14" id="KW-0961">Cell wall biogenesis/degradation</keyword>
<evidence type="ECO:0000256" key="2">
    <source>
        <dbReference type="ARBA" id="ARBA00007090"/>
    </source>
</evidence>